<dbReference type="Proteomes" id="UP000006304">
    <property type="component" value="Chromosome"/>
</dbReference>
<dbReference type="Gene3D" id="1.20.140.10">
    <property type="entry name" value="Butyryl-CoA Dehydrogenase, subunit A, domain 3"/>
    <property type="match status" value="2"/>
</dbReference>
<protein>
    <submittedName>
        <fullName evidence="5">Acyl-CoA oxidase</fullName>
    </submittedName>
</protein>
<dbReference type="AlphaFoldDB" id="K0F5W7"/>
<dbReference type="InterPro" id="IPR009075">
    <property type="entry name" value="AcylCo_DH/oxidase_C"/>
</dbReference>
<organism evidence="5 6">
    <name type="scientific">Nocardia brasiliensis (strain ATCC 700358 / HUJEG-1)</name>
    <dbReference type="NCBI Taxonomy" id="1133849"/>
    <lineage>
        <taxon>Bacteria</taxon>
        <taxon>Bacillati</taxon>
        <taxon>Actinomycetota</taxon>
        <taxon>Actinomycetes</taxon>
        <taxon>Mycobacteriales</taxon>
        <taxon>Nocardiaceae</taxon>
        <taxon>Nocardia</taxon>
    </lineage>
</organism>
<name>K0F5W7_NOCB7</name>
<feature type="domain" description="Acyl-CoA dehydrogenase/oxidase C-terminal" evidence="4">
    <location>
        <begin position="240"/>
        <end position="388"/>
    </location>
</feature>
<dbReference type="InterPro" id="IPR009100">
    <property type="entry name" value="AcylCoA_DH/oxidase_NM_dom_sf"/>
</dbReference>
<dbReference type="eggNOG" id="COG1960">
    <property type="taxonomic scope" value="Bacteria"/>
</dbReference>
<dbReference type="GO" id="GO:0055088">
    <property type="term" value="P:lipid homeostasis"/>
    <property type="evidence" value="ECO:0007669"/>
    <property type="project" value="TreeGrafter"/>
</dbReference>
<evidence type="ECO:0000259" key="4">
    <source>
        <dbReference type="Pfam" id="PF00441"/>
    </source>
</evidence>
<dbReference type="GO" id="GO:0005504">
    <property type="term" value="F:fatty acid binding"/>
    <property type="evidence" value="ECO:0007669"/>
    <property type="project" value="TreeGrafter"/>
</dbReference>
<sequence>MAALGDRPGTGETQAEEARYCYTLLEQAISALGGSALAIAADEAQCYRLFDWAAALAPRLLALLSGHLKLVIAAITELGNGAELQSSCLQELDTGAVSGVALVTELGHGTDAIHLETTATWQPEQRCLRLDSPTAASVKFMPNLATPLPRCVVVAARLLVDGVDEGVWPLLVRLRTTSGLIEGADVVALSDNGFGLWMDNALTRFHGALVPEEALLGGDAGWFDERGRFHCELTTAQRFARTMSPLYAARLGMAGAAVSAARAGLALTIAYAQRRHVGPDAATMISRDHVAHDLVHAMAEVWAMTALVAAVRTECARDDVDAGQVALWGMLTKPAASHTAWTALEMCRERCAAQGILRANYLSDYITVCQGIKTAEGENSAMLAAAGRVVRRRARPRLTGVSGAPIRSWWHRLLVERERLLAGAPPPPRQPDCASVELARAVNDRLALEALNAVAARTNDAGAQQILHDLTAVYGLGRVRADADWFTAHGLLDQQRAQDLDRELRSHTLALHPWLPMLARSFGLPEIPAPIAGDYTAAWIDFAGWSEAFENTHGADSLTATAGFDTTAESGAVKAYYRHV</sequence>
<keyword evidence="6" id="KW-1185">Reference proteome</keyword>
<evidence type="ECO:0000313" key="5">
    <source>
        <dbReference type="EMBL" id="AFU02856.1"/>
    </source>
</evidence>
<dbReference type="PANTHER" id="PTHR10909">
    <property type="entry name" value="ELECTRON TRANSPORT OXIDOREDUCTASE"/>
    <property type="match status" value="1"/>
</dbReference>
<dbReference type="InterPro" id="IPR012258">
    <property type="entry name" value="Acyl-CoA_oxidase"/>
</dbReference>
<evidence type="ECO:0000313" key="6">
    <source>
        <dbReference type="Proteomes" id="UP000006304"/>
    </source>
</evidence>
<dbReference type="STRING" id="1133849.O3I_024515"/>
<keyword evidence="3" id="KW-0274">FAD</keyword>
<reference evidence="5 6" key="1">
    <citation type="journal article" date="2012" name="J. Bacteriol.">
        <title>Complete genome sequence of Nocardia brasiliensis HUJEG-1.</title>
        <authorList>
            <person name="Vera-Cabrera L."/>
            <person name="Ortiz-Lopez R."/>
            <person name="Elizondo-Gonzalez R."/>
            <person name="Perez-Maya A.A."/>
            <person name="Ocampo-Candiani J."/>
        </authorList>
    </citation>
    <scope>NUCLEOTIDE SEQUENCE [LARGE SCALE GENOMIC DNA]</scope>
    <source>
        <strain evidence="6">ATCC 700358</strain>
    </source>
</reference>
<dbReference type="EMBL" id="CP003876">
    <property type="protein sequence ID" value="AFU02856.1"/>
    <property type="molecule type" value="Genomic_DNA"/>
</dbReference>
<dbReference type="KEGG" id="nbr:O3I_024515"/>
<evidence type="ECO:0000256" key="2">
    <source>
        <dbReference type="ARBA" id="ARBA00022630"/>
    </source>
</evidence>
<dbReference type="SUPFAM" id="SSF56645">
    <property type="entry name" value="Acyl-CoA dehydrogenase NM domain-like"/>
    <property type="match status" value="1"/>
</dbReference>
<evidence type="ECO:0000256" key="3">
    <source>
        <dbReference type="ARBA" id="ARBA00022827"/>
    </source>
</evidence>
<dbReference type="PANTHER" id="PTHR10909:SF382">
    <property type="entry name" value="ACYL-COENZYME A OXIDASE"/>
    <property type="match status" value="1"/>
</dbReference>
<dbReference type="SUPFAM" id="SSF47203">
    <property type="entry name" value="Acyl-CoA dehydrogenase C-terminal domain-like"/>
    <property type="match status" value="2"/>
</dbReference>
<gene>
    <name evidence="5" type="ORF">O3I_024515</name>
</gene>
<dbReference type="Pfam" id="PF00441">
    <property type="entry name" value="Acyl-CoA_dh_1"/>
    <property type="match status" value="1"/>
</dbReference>
<dbReference type="InterPro" id="IPR046373">
    <property type="entry name" value="Acyl-CoA_Oxase/DH_mid-dom_sf"/>
</dbReference>
<evidence type="ECO:0000256" key="1">
    <source>
        <dbReference type="ARBA" id="ARBA00009347"/>
    </source>
</evidence>
<accession>K0F5W7</accession>
<dbReference type="GO" id="GO:0003997">
    <property type="term" value="F:acyl-CoA oxidase activity"/>
    <property type="evidence" value="ECO:0007669"/>
    <property type="project" value="InterPro"/>
</dbReference>
<dbReference type="Gene3D" id="2.40.110.10">
    <property type="entry name" value="Butyryl-CoA Dehydrogenase, subunit A, domain 2"/>
    <property type="match status" value="1"/>
</dbReference>
<keyword evidence="2" id="KW-0285">Flavoprotein</keyword>
<dbReference type="InterPro" id="IPR036250">
    <property type="entry name" value="AcylCo_DH-like_C"/>
</dbReference>
<dbReference type="HOGENOM" id="CLU_014629_5_0_11"/>
<dbReference type="GO" id="GO:0033540">
    <property type="term" value="P:fatty acid beta-oxidation using acyl-CoA oxidase"/>
    <property type="evidence" value="ECO:0007669"/>
    <property type="project" value="TreeGrafter"/>
</dbReference>
<proteinExistence type="inferred from homology"/>
<comment type="similarity">
    <text evidence="1">Belongs to the acyl-CoA dehydrogenase family.</text>
</comment>
<dbReference type="GO" id="GO:0071949">
    <property type="term" value="F:FAD binding"/>
    <property type="evidence" value="ECO:0007669"/>
    <property type="project" value="InterPro"/>
</dbReference>